<reference evidence="1 2" key="1">
    <citation type="journal article" date="2014" name="Genome Biol. Evol.">
        <title>The secreted proteins of Achlya hypogyna and Thraustotheca clavata identify the ancestral oomycete secretome and reveal gene acquisitions by horizontal gene transfer.</title>
        <authorList>
            <person name="Misner I."/>
            <person name="Blouin N."/>
            <person name="Leonard G."/>
            <person name="Richards T.A."/>
            <person name="Lane C.E."/>
        </authorList>
    </citation>
    <scope>NUCLEOTIDE SEQUENCE [LARGE SCALE GENOMIC DNA]</scope>
    <source>
        <strain evidence="1 2">ATCC 34112</strain>
    </source>
</reference>
<evidence type="ECO:0000313" key="1">
    <source>
        <dbReference type="EMBL" id="OQR95943.1"/>
    </source>
</evidence>
<evidence type="ECO:0008006" key="3">
    <source>
        <dbReference type="Google" id="ProtNLM"/>
    </source>
</evidence>
<dbReference type="EMBL" id="JNBS01002002">
    <property type="protein sequence ID" value="OQR95943.1"/>
    <property type="molecule type" value="Genomic_DNA"/>
</dbReference>
<evidence type="ECO:0000313" key="2">
    <source>
        <dbReference type="Proteomes" id="UP000243217"/>
    </source>
</evidence>
<accession>A0A1V9ZD77</accession>
<gene>
    <name evidence="1" type="ORF">THRCLA_22042</name>
</gene>
<keyword evidence="2" id="KW-1185">Reference proteome</keyword>
<dbReference type="AlphaFoldDB" id="A0A1V9ZD77"/>
<comment type="caution">
    <text evidence="1">The sequence shown here is derived from an EMBL/GenBank/DDBJ whole genome shotgun (WGS) entry which is preliminary data.</text>
</comment>
<sequence>MLATFGQFDTNAINAGQYVQECILPYWKDLEYFALNYMKKKYSGNLHARYYISGGNSREFLDKDGLPEKRAFKAIKTIKDPSVLLSDDGLSLDLQVDPVRMLGVKDRNNIEHYTDIESWTTCVTNNDGTKFFEKLMRIAKLMGDDRLLGVA</sequence>
<protein>
    <recommendedName>
        <fullName evidence="3">Crinkler (CRN) family protein</fullName>
    </recommendedName>
</protein>
<dbReference type="Proteomes" id="UP000243217">
    <property type="component" value="Unassembled WGS sequence"/>
</dbReference>
<proteinExistence type="predicted"/>
<organism evidence="1 2">
    <name type="scientific">Thraustotheca clavata</name>
    <dbReference type="NCBI Taxonomy" id="74557"/>
    <lineage>
        <taxon>Eukaryota</taxon>
        <taxon>Sar</taxon>
        <taxon>Stramenopiles</taxon>
        <taxon>Oomycota</taxon>
        <taxon>Saprolegniomycetes</taxon>
        <taxon>Saprolegniales</taxon>
        <taxon>Achlyaceae</taxon>
        <taxon>Thraustotheca</taxon>
    </lineage>
</organism>
<name>A0A1V9ZD77_9STRA</name>